<organism evidence="1 2">
    <name type="scientific">Symplocastrum torsivum CPER-KK1</name>
    <dbReference type="NCBI Taxonomy" id="450513"/>
    <lineage>
        <taxon>Bacteria</taxon>
        <taxon>Bacillati</taxon>
        <taxon>Cyanobacteriota</taxon>
        <taxon>Cyanophyceae</taxon>
        <taxon>Oscillatoriophycideae</taxon>
        <taxon>Oscillatoriales</taxon>
        <taxon>Microcoleaceae</taxon>
        <taxon>Symplocastrum</taxon>
    </lineage>
</organism>
<gene>
    <name evidence="1" type="ORF">KME25_20715</name>
</gene>
<comment type="caution">
    <text evidence="1">The sequence shown here is derived from an EMBL/GenBank/DDBJ whole genome shotgun (WGS) entry which is preliminary data.</text>
</comment>
<dbReference type="EMBL" id="JAHHIF010000031">
    <property type="protein sequence ID" value="MBW4546841.1"/>
    <property type="molecule type" value="Genomic_DNA"/>
</dbReference>
<sequence>MRFSKAEPYESQGRSYQLWVVQTVNGYSAEAIKDTQESLKTPTVAYPSANEALDAAKAVADADAQRVLQLT</sequence>
<reference evidence="1" key="1">
    <citation type="submission" date="2021-05" db="EMBL/GenBank/DDBJ databases">
        <authorList>
            <person name="Pietrasiak N."/>
            <person name="Ward R."/>
            <person name="Stajich J.E."/>
            <person name="Kurbessoian T."/>
        </authorList>
    </citation>
    <scope>NUCLEOTIDE SEQUENCE</scope>
    <source>
        <strain evidence="1">CPER-KK1</strain>
    </source>
</reference>
<reference evidence="1" key="2">
    <citation type="journal article" date="2022" name="Microbiol. Resour. Announc.">
        <title>Metagenome Sequencing to Explore Phylogenomics of Terrestrial Cyanobacteria.</title>
        <authorList>
            <person name="Ward R.D."/>
            <person name="Stajich J.E."/>
            <person name="Johansen J.R."/>
            <person name="Huntemann M."/>
            <person name="Clum A."/>
            <person name="Foster B."/>
            <person name="Foster B."/>
            <person name="Roux S."/>
            <person name="Palaniappan K."/>
            <person name="Varghese N."/>
            <person name="Mukherjee S."/>
            <person name="Reddy T.B.K."/>
            <person name="Daum C."/>
            <person name="Copeland A."/>
            <person name="Chen I.A."/>
            <person name="Ivanova N.N."/>
            <person name="Kyrpides N.C."/>
            <person name="Shapiro N."/>
            <person name="Eloe-Fadrosh E.A."/>
            <person name="Pietrasiak N."/>
        </authorList>
    </citation>
    <scope>NUCLEOTIDE SEQUENCE</scope>
    <source>
        <strain evidence="1">CPER-KK1</strain>
    </source>
</reference>
<evidence type="ECO:0000313" key="2">
    <source>
        <dbReference type="Proteomes" id="UP000753908"/>
    </source>
</evidence>
<dbReference type="AlphaFoldDB" id="A0A951UCN9"/>
<dbReference type="Proteomes" id="UP000753908">
    <property type="component" value="Unassembled WGS sequence"/>
</dbReference>
<proteinExistence type="predicted"/>
<accession>A0A951UCN9</accession>
<protein>
    <submittedName>
        <fullName evidence="1">Uncharacterized protein</fullName>
    </submittedName>
</protein>
<evidence type="ECO:0000313" key="1">
    <source>
        <dbReference type="EMBL" id="MBW4546841.1"/>
    </source>
</evidence>
<name>A0A951UCN9_9CYAN</name>